<gene>
    <name evidence="2" type="ORF">H9L01_07340</name>
</gene>
<dbReference type="Pfam" id="PF00480">
    <property type="entry name" value="ROK"/>
    <property type="match status" value="1"/>
</dbReference>
<dbReference type="InterPro" id="IPR000600">
    <property type="entry name" value="ROK"/>
</dbReference>
<dbReference type="PANTHER" id="PTHR18964:SF149">
    <property type="entry name" value="BIFUNCTIONAL UDP-N-ACETYLGLUCOSAMINE 2-EPIMERASE_N-ACETYLMANNOSAMINE KINASE"/>
    <property type="match status" value="1"/>
</dbReference>
<dbReference type="InterPro" id="IPR043129">
    <property type="entry name" value="ATPase_NBD"/>
</dbReference>
<reference evidence="2 3" key="1">
    <citation type="submission" date="2020-08" db="EMBL/GenBank/DDBJ databases">
        <title>Genome sequence of Erysipelothrix inopinata DSM 15511T.</title>
        <authorList>
            <person name="Hyun D.-W."/>
            <person name="Bae J.-W."/>
        </authorList>
    </citation>
    <scope>NUCLEOTIDE SEQUENCE [LARGE SCALE GENOMIC DNA]</scope>
    <source>
        <strain evidence="2 3">DSM 15511</strain>
    </source>
</reference>
<keyword evidence="3" id="KW-1185">Reference proteome</keyword>
<evidence type="ECO:0000313" key="2">
    <source>
        <dbReference type="EMBL" id="QNN60180.1"/>
    </source>
</evidence>
<dbReference type="RefSeq" id="WP_187533312.1">
    <property type="nucleotide sequence ID" value="NZ_CBCSHU010000026.1"/>
</dbReference>
<evidence type="ECO:0000256" key="1">
    <source>
        <dbReference type="ARBA" id="ARBA00006479"/>
    </source>
</evidence>
<dbReference type="PANTHER" id="PTHR18964">
    <property type="entry name" value="ROK (REPRESSOR, ORF, KINASE) FAMILY"/>
    <property type="match status" value="1"/>
</dbReference>
<organism evidence="2 3">
    <name type="scientific">Erysipelothrix inopinata</name>
    <dbReference type="NCBI Taxonomy" id="225084"/>
    <lineage>
        <taxon>Bacteria</taxon>
        <taxon>Bacillati</taxon>
        <taxon>Bacillota</taxon>
        <taxon>Erysipelotrichia</taxon>
        <taxon>Erysipelotrichales</taxon>
        <taxon>Erysipelotrichaceae</taxon>
        <taxon>Erysipelothrix</taxon>
    </lineage>
</organism>
<dbReference type="Gene3D" id="3.30.420.40">
    <property type="match status" value="2"/>
</dbReference>
<protein>
    <submittedName>
        <fullName evidence="2">ROK family protein</fullName>
    </submittedName>
</protein>
<dbReference type="SUPFAM" id="SSF53067">
    <property type="entry name" value="Actin-like ATPase domain"/>
    <property type="match status" value="1"/>
</dbReference>
<dbReference type="AlphaFoldDB" id="A0A7G9RX55"/>
<dbReference type="Proteomes" id="UP000515928">
    <property type="component" value="Chromosome"/>
</dbReference>
<proteinExistence type="inferred from homology"/>
<dbReference type="EMBL" id="CP060715">
    <property type="protein sequence ID" value="QNN60180.1"/>
    <property type="molecule type" value="Genomic_DNA"/>
</dbReference>
<accession>A0A7G9RX55</accession>
<comment type="similarity">
    <text evidence="1">Belongs to the ROK (NagC/XylR) family.</text>
</comment>
<sequence>MKYLGLDIGGTSIKYGVFNENGQELEGTNGQVKTVRDDLDAMMNIIVGIVEQFEGLDAIGLSILGGVNPYTGLVIEGGAVPVLGNQYVGKLIEERTGIRTVIENDANCAVLAEHWSGNGKGTKDLVCVTIGSGIGGGIIINNHLHHGKNFLAGEFGFMITKEFKDYSDFEIMSANSASVPLVKKVAAALEVPYESIDGKKVFELLEEGNEAVEEIYTEWVRCLSTGIFNIAFSLDPDKILIGGGVSAVPRIIEDVRTALTTMTPFSKGWEVDVCMHMNDAGKIGAAYNCTQSYE</sequence>
<name>A0A7G9RX55_9FIRM</name>
<evidence type="ECO:0000313" key="3">
    <source>
        <dbReference type="Proteomes" id="UP000515928"/>
    </source>
</evidence>
<dbReference type="KEGG" id="eio:H9L01_07340"/>